<dbReference type="SMART" id="SM00232">
    <property type="entry name" value="JAB_MPN"/>
    <property type="match status" value="1"/>
</dbReference>
<reference evidence="7" key="1">
    <citation type="submission" date="2019-08" db="EMBL/GenBank/DDBJ databases">
        <title>Carotenoids and Carotenoid Binding Proteins in the Halophilic Cyanobacterium Euhalothece sp. ZM00.</title>
        <authorList>
            <person name="Cho S.M."/>
            <person name="Song J.Y."/>
            <person name="Park Y.-I."/>
        </authorList>
    </citation>
    <scope>NUCLEOTIDE SEQUENCE [LARGE SCALE GENOMIC DNA]</scope>
    <source>
        <strain evidence="7">Z-M001</strain>
    </source>
</reference>
<dbReference type="AlphaFoldDB" id="A0A5B8NSA2"/>
<keyword evidence="1" id="KW-0645">Protease</keyword>
<evidence type="ECO:0000256" key="3">
    <source>
        <dbReference type="ARBA" id="ARBA00022801"/>
    </source>
</evidence>
<evidence type="ECO:0000259" key="6">
    <source>
        <dbReference type="PROSITE" id="PS50249"/>
    </source>
</evidence>
<name>A0A5B8NSA2_9CHRO</name>
<evidence type="ECO:0000313" key="7">
    <source>
        <dbReference type="EMBL" id="QDZ41135.1"/>
    </source>
</evidence>
<dbReference type="GO" id="GO:0008235">
    <property type="term" value="F:metalloexopeptidase activity"/>
    <property type="evidence" value="ECO:0007669"/>
    <property type="project" value="TreeGrafter"/>
</dbReference>
<keyword evidence="3" id="KW-0378">Hydrolase</keyword>
<dbReference type="PANTHER" id="PTHR34858">
    <property type="entry name" value="CYSO-CYSTEINE PEPTIDASE"/>
    <property type="match status" value="1"/>
</dbReference>
<dbReference type="OrthoDB" id="9802958at2"/>
<sequence>MVLKLTQKKQEKFYDHAQKAYPEECCGILLGQFEENGEIVIVEVWKTENVWESSSEELFSAVPSSKKQKTASRRDRFTIDPAVLLKAQKYARENNLDIVGIYHSHPDQSAYPSEFDRAIAWDTYSYIIMSVEEGTVVDCRSWRLDDQQQFQEEKIIVTEGCHN</sequence>
<keyword evidence="8" id="KW-1185">Reference proteome</keyword>
<evidence type="ECO:0000256" key="5">
    <source>
        <dbReference type="ARBA" id="ARBA00023049"/>
    </source>
</evidence>
<dbReference type="GO" id="GO:0006508">
    <property type="term" value="P:proteolysis"/>
    <property type="evidence" value="ECO:0007669"/>
    <property type="project" value="UniProtKB-KW"/>
</dbReference>
<dbReference type="PROSITE" id="PS50249">
    <property type="entry name" value="MPN"/>
    <property type="match status" value="1"/>
</dbReference>
<feature type="domain" description="MPN" evidence="6">
    <location>
        <begin position="3"/>
        <end position="162"/>
    </location>
</feature>
<gene>
    <name evidence="7" type="ORF">FRE64_15005</name>
</gene>
<accession>A0A5B8NSA2</accession>
<dbReference type="InterPro" id="IPR000555">
    <property type="entry name" value="JAMM/MPN+_dom"/>
</dbReference>
<dbReference type="SUPFAM" id="SSF102712">
    <property type="entry name" value="JAB1/MPN domain"/>
    <property type="match status" value="1"/>
</dbReference>
<evidence type="ECO:0000256" key="4">
    <source>
        <dbReference type="ARBA" id="ARBA00022833"/>
    </source>
</evidence>
<dbReference type="InterPro" id="IPR037518">
    <property type="entry name" value="MPN"/>
</dbReference>
<protein>
    <submittedName>
        <fullName evidence="7">M67 family metallopeptidase</fullName>
    </submittedName>
</protein>
<dbReference type="FunFam" id="3.40.140.10:FF:000085">
    <property type="entry name" value="Mov34/MPN/PAD-1 family protein"/>
    <property type="match status" value="1"/>
</dbReference>
<keyword evidence="4" id="KW-0862">Zinc</keyword>
<dbReference type="KEGG" id="enn:FRE64_15005"/>
<evidence type="ECO:0000256" key="1">
    <source>
        <dbReference type="ARBA" id="ARBA00022670"/>
    </source>
</evidence>
<dbReference type="GO" id="GO:0008270">
    <property type="term" value="F:zinc ion binding"/>
    <property type="evidence" value="ECO:0007669"/>
    <property type="project" value="TreeGrafter"/>
</dbReference>
<keyword evidence="2" id="KW-0479">Metal-binding</keyword>
<evidence type="ECO:0000313" key="8">
    <source>
        <dbReference type="Proteomes" id="UP000318453"/>
    </source>
</evidence>
<dbReference type="PANTHER" id="PTHR34858:SF1">
    <property type="entry name" value="CYSO-CYSTEINE PEPTIDASE"/>
    <property type="match status" value="1"/>
</dbReference>
<keyword evidence="5" id="KW-0482">Metalloprotease</keyword>
<dbReference type="Proteomes" id="UP000318453">
    <property type="component" value="Chromosome"/>
</dbReference>
<dbReference type="Pfam" id="PF14464">
    <property type="entry name" value="Prok-JAB"/>
    <property type="match status" value="1"/>
</dbReference>
<dbReference type="CDD" id="cd08070">
    <property type="entry name" value="MPN_like"/>
    <property type="match status" value="1"/>
</dbReference>
<dbReference type="InterPro" id="IPR028090">
    <property type="entry name" value="JAB_dom_prok"/>
</dbReference>
<dbReference type="InterPro" id="IPR051929">
    <property type="entry name" value="VirAsm_ModProt"/>
</dbReference>
<organism evidence="7 8">
    <name type="scientific">Euhalothece natronophila Z-M001</name>
    <dbReference type="NCBI Taxonomy" id="522448"/>
    <lineage>
        <taxon>Bacteria</taxon>
        <taxon>Bacillati</taxon>
        <taxon>Cyanobacteriota</taxon>
        <taxon>Cyanophyceae</taxon>
        <taxon>Oscillatoriophycideae</taxon>
        <taxon>Chroococcales</taxon>
        <taxon>Halothecacae</taxon>
        <taxon>Halothece cluster</taxon>
        <taxon>Euhalothece</taxon>
    </lineage>
</organism>
<evidence type="ECO:0000256" key="2">
    <source>
        <dbReference type="ARBA" id="ARBA00022723"/>
    </source>
</evidence>
<dbReference type="EMBL" id="CP042326">
    <property type="protein sequence ID" value="QDZ41135.1"/>
    <property type="molecule type" value="Genomic_DNA"/>
</dbReference>
<proteinExistence type="predicted"/>
<dbReference type="Gene3D" id="3.40.140.10">
    <property type="entry name" value="Cytidine Deaminase, domain 2"/>
    <property type="match status" value="1"/>
</dbReference>